<keyword evidence="1" id="KW-0472">Membrane</keyword>
<dbReference type="PATRIC" id="fig|1158612.3.peg.1632"/>
<dbReference type="EMBL" id="AJAU01000017">
    <property type="protein sequence ID" value="EOL45851.1"/>
    <property type="molecule type" value="Genomic_DNA"/>
</dbReference>
<dbReference type="Proteomes" id="UP000013840">
    <property type="component" value="Unassembled WGS sequence"/>
</dbReference>
<dbReference type="AlphaFoldDB" id="R3WD80"/>
<evidence type="ECO:0000313" key="2">
    <source>
        <dbReference type="EMBL" id="EOL45851.1"/>
    </source>
</evidence>
<dbReference type="eggNOG" id="ENOG5030J21">
    <property type="taxonomic scope" value="Bacteria"/>
</dbReference>
<evidence type="ECO:0000256" key="1">
    <source>
        <dbReference type="SAM" id="Phobius"/>
    </source>
</evidence>
<feature type="transmembrane region" description="Helical" evidence="1">
    <location>
        <begin position="6"/>
        <end position="24"/>
    </location>
</feature>
<keyword evidence="1" id="KW-0812">Transmembrane</keyword>
<sequence length="110" mass="12788">MLNPYFAFGVPVFLLFLYIVFAIIRKKSKLHYIGFVLLLIASFMMVFSFQVLQGLWSLDNAESSEQLANFHYSPELLWAPFILGGILVIINLWRGTKRIQSFRETSTHKK</sequence>
<accession>R3WD80</accession>
<keyword evidence="3" id="KW-1185">Reference proteome</keyword>
<organism evidence="2 3">
    <name type="scientific">Enterococcus caccae ATCC BAA-1240</name>
    <dbReference type="NCBI Taxonomy" id="1158612"/>
    <lineage>
        <taxon>Bacteria</taxon>
        <taxon>Bacillati</taxon>
        <taxon>Bacillota</taxon>
        <taxon>Bacilli</taxon>
        <taxon>Lactobacillales</taxon>
        <taxon>Enterococcaceae</taxon>
        <taxon>Enterococcus</taxon>
    </lineage>
</organism>
<evidence type="ECO:0000313" key="3">
    <source>
        <dbReference type="Proteomes" id="UP000013840"/>
    </source>
</evidence>
<dbReference type="RefSeq" id="WP_010771775.1">
    <property type="nucleotide sequence ID" value="NZ_KB946333.1"/>
</dbReference>
<dbReference type="STRING" id="317735.RU98_GL002133"/>
<feature type="transmembrane region" description="Helical" evidence="1">
    <location>
        <begin position="76"/>
        <end position="93"/>
    </location>
</feature>
<feature type="transmembrane region" description="Helical" evidence="1">
    <location>
        <begin position="36"/>
        <end position="56"/>
    </location>
</feature>
<comment type="caution">
    <text evidence="2">The sequence shown here is derived from an EMBL/GenBank/DDBJ whole genome shotgun (WGS) entry which is preliminary data.</text>
</comment>
<proteinExistence type="predicted"/>
<dbReference type="OrthoDB" id="2187313at2"/>
<gene>
    <name evidence="2" type="ORF">UC7_01648</name>
</gene>
<keyword evidence="1" id="KW-1133">Transmembrane helix</keyword>
<name>R3WD80_9ENTE</name>
<reference evidence="2 3" key="1">
    <citation type="submission" date="2013-02" db="EMBL/GenBank/DDBJ databases">
        <title>The Genome Sequence of Enterococcus caccae BAA-1240.</title>
        <authorList>
            <consortium name="The Broad Institute Genome Sequencing Platform"/>
            <consortium name="The Broad Institute Genome Sequencing Center for Infectious Disease"/>
            <person name="Earl A.M."/>
            <person name="Gilmore M.S."/>
            <person name="Lebreton F."/>
            <person name="Walker B."/>
            <person name="Young S.K."/>
            <person name="Zeng Q."/>
            <person name="Gargeya S."/>
            <person name="Fitzgerald M."/>
            <person name="Haas B."/>
            <person name="Abouelleil A."/>
            <person name="Alvarado L."/>
            <person name="Arachchi H.M."/>
            <person name="Berlin A.M."/>
            <person name="Chapman S.B."/>
            <person name="Dewar J."/>
            <person name="Goldberg J."/>
            <person name="Griggs A."/>
            <person name="Gujja S."/>
            <person name="Hansen M."/>
            <person name="Howarth C."/>
            <person name="Imamovic A."/>
            <person name="Larimer J."/>
            <person name="McCowan C."/>
            <person name="Murphy C."/>
            <person name="Neiman D."/>
            <person name="Pearson M."/>
            <person name="Priest M."/>
            <person name="Roberts A."/>
            <person name="Saif S."/>
            <person name="Shea T."/>
            <person name="Sisk P."/>
            <person name="Sykes S."/>
            <person name="Wortman J."/>
            <person name="Nusbaum C."/>
            <person name="Birren B."/>
        </authorList>
    </citation>
    <scope>NUCLEOTIDE SEQUENCE [LARGE SCALE GENOMIC DNA]</scope>
    <source>
        <strain evidence="2 3">ATCC BAA-1240</strain>
    </source>
</reference>
<protein>
    <submittedName>
        <fullName evidence="2">Uncharacterized protein</fullName>
    </submittedName>
</protein>